<protein>
    <submittedName>
        <fullName evidence="1">Uncharacterized protein</fullName>
    </submittedName>
</protein>
<name>A0A4Y5FGM0_9CAUD</name>
<reference evidence="1 2" key="1">
    <citation type="submission" date="2019-02" db="EMBL/GenBank/DDBJ databases">
        <title>Isolation of virulent Lactobacillus brevis phages.</title>
        <authorList>
            <person name="Feyereisen M."/>
            <person name="Mahony J."/>
            <person name="O'Sullivan T."/>
            <person name="van Sinderen D."/>
        </authorList>
    </citation>
    <scope>NUCLEOTIDE SEQUENCE [LARGE SCALE GENOMIC DNA]</scope>
</reference>
<dbReference type="Proteomes" id="UP000309991">
    <property type="component" value="Segment"/>
</dbReference>
<evidence type="ECO:0000313" key="2">
    <source>
        <dbReference type="Proteomes" id="UP000309991"/>
    </source>
</evidence>
<evidence type="ECO:0000313" key="1">
    <source>
        <dbReference type="EMBL" id="QBJ03628.1"/>
    </source>
</evidence>
<proteinExistence type="predicted"/>
<dbReference type="EMBL" id="MK504444">
    <property type="protein sequence ID" value="QBJ03628.1"/>
    <property type="molecule type" value="Genomic_DNA"/>
</dbReference>
<organism evidence="1 2">
    <name type="scientific">Lactobacillus phage 3-521</name>
    <dbReference type="NCBI Taxonomy" id="2510943"/>
    <lineage>
        <taxon>Viruses</taxon>
        <taxon>Duplodnaviria</taxon>
        <taxon>Heunggongvirae</taxon>
        <taxon>Uroviricota</taxon>
        <taxon>Caudoviricetes</taxon>
        <taxon>Herelleviridae</taxon>
        <taxon>Watanabevirus</taxon>
        <taxon>Watanabevirus wv3521</taxon>
    </lineage>
</organism>
<accession>A0A4Y5FGM0</accession>
<gene>
    <name evidence="1" type="ORF">UCC3521_0090</name>
</gene>
<keyword evidence="2" id="KW-1185">Reference proteome</keyword>
<sequence>MNNKASEKQLDFLNSLNEDYKQVVLPESSPLSVLLPALGIDTYEDIDRKTASVLIGLLKGLSDYRKLLS</sequence>